<sequence length="271" mass="30823">MKKTLQLILLFLSLSASAQLIRVEIKGQIIVEGDDLEGITIFNKTSGQGTISDAQGNFSINIKVGDVLQVRALQYQDFNIVINEAMIASRRLNVFLIQEINQLDEIVLSNKKVTGNLVTDLEAVPTFTPKMDAIYFAVKQEPQLNESRSEFIRNNINLTNATSQNKPLVNGLNLVNVVDQLLLPLFRSEVEDKDKVGVPEVPVEAIKYYFGSEFLSDNFGIPKHRVEEFIRYVERKDFDFSLLNYGRELEFLELLNKKSIEFLEKESTDKD</sequence>
<evidence type="ECO:0000313" key="2">
    <source>
        <dbReference type="EMBL" id="TCK67331.1"/>
    </source>
</evidence>
<feature type="chain" id="PRO_5020555279" evidence="1">
    <location>
        <begin position="19"/>
        <end position="271"/>
    </location>
</feature>
<dbReference type="SUPFAM" id="SSF49464">
    <property type="entry name" value="Carboxypeptidase regulatory domain-like"/>
    <property type="match status" value="1"/>
</dbReference>
<name>A0A4V2PTP9_9FLAO</name>
<gene>
    <name evidence="2" type="ORF">DFQ05_1105</name>
</gene>
<comment type="caution">
    <text evidence="2">The sequence shown here is derived from an EMBL/GenBank/DDBJ whole genome shotgun (WGS) entry which is preliminary data.</text>
</comment>
<reference evidence="2 3" key="1">
    <citation type="journal article" date="2015" name="Stand. Genomic Sci.">
        <title>Genomic Encyclopedia of Bacterial and Archaeal Type Strains, Phase III: the genomes of soil and plant-associated and newly described type strains.</title>
        <authorList>
            <person name="Whitman W.B."/>
            <person name="Woyke T."/>
            <person name="Klenk H.P."/>
            <person name="Zhou Y."/>
            <person name="Lilburn T.G."/>
            <person name="Beck B.J."/>
            <person name="De Vos P."/>
            <person name="Vandamme P."/>
            <person name="Eisen J.A."/>
            <person name="Garrity G."/>
            <person name="Hugenholtz P."/>
            <person name="Kyrpides N.C."/>
        </authorList>
    </citation>
    <scope>NUCLEOTIDE SEQUENCE [LARGE SCALE GENOMIC DNA]</scope>
    <source>
        <strain evidence="2 3">CECT 8445</strain>
    </source>
</reference>
<dbReference type="Proteomes" id="UP000295714">
    <property type="component" value="Unassembled WGS sequence"/>
</dbReference>
<dbReference type="RefSeq" id="WP_132704397.1">
    <property type="nucleotide sequence ID" value="NZ_SMGI01000002.1"/>
</dbReference>
<accession>A0A4V2PTP9</accession>
<keyword evidence="2" id="KW-0121">Carboxypeptidase</keyword>
<dbReference type="Pfam" id="PF13715">
    <property type="entry name" value="CarbopepD_reg_2"/>
    <property type="match status" value="1"/>
</dbReference>
<keyword evidence="2" id="KW-0645">Protease</keyword>
<keyword evidence="1" id="KW-0732">Signal</keyword>
<dbReference type="OrthoDB" id="1436952at2"/>
<protein>
    <submittedName>
        <fullName evidence="2">Carboxypeptidase-like protein</fullName>
    </submittedName>
</protein>
<proteinExistence type="predicted"/>
<keyword evidence="3" id="KW-1185">Reference proteome</keyword>
<dbReference type="EMBL" id="SMGI01000002">
    <property type="protein sequence ID" value="TCK67331.1"/>
    <property type="molecule type" value="Genomic_DNA"/>
</dbReference>
<dbReference type="AlphaFoldDB" id="A0A4V2PTP9"/>
<evidence type="ECO:0000313" key="3">
    <source>
        <dbReference type="Proteomes" id="UP000295714"/>
    </source>
</evidence>
<keyword evidence="2" id="KW-0378">Hydrolase</keyword>
<dbReference type="InterPro" id="IPR008969">
    <property type="entry name" value="CarboxyPept-like_regulatory"/>
</dbReference>
<evidence type="ECO:0000256" key="1">
    <source>
        <dbReference type="SAM" id="SignalP"/>
    </source>
</evidence>
<feature type="signal peptide" evidence="1">
    <location>
        <begin position="1"/>
        <end position="18"/>
    </location>
</feature>
<organism evidence="2 3">
    <name type="scientific">Winogradskyella wandonensis</name>
    <dbReference type="NCBI Taxonomy" id="1442586"/>
    <lineage>
        <taxon>Bacteria</taxon>
        <taxon>Pseudomonadati</taxon>
        <taxon>Bacteroidota</taxon>
        <taxon>Flavobacteriia</taxon>
        <taxon>Flavobacteriales</taxon>
        <taxon>Flavobacteriaceae</taxon>
        <taxon>Winogradskyella</taxon>
    </lineage>
</organism>
<dbReference type="GO" id="GO:0004180">
    <property type="term" value="F:carboxypeptidase activity"/>
    <property type="evidence" value="ECO:0007669"/>
    <property type="project" value="UniProtKB-KW"/>
</dbReference>